<evidence type="ECO:0000313" key="3">
    <source>
        <dbReference type="EMBL" id="NDJ98016.1"/>
    </source>
</evidence>
<dbReference type="InterPro" id="IPR007062">
    <property type="entry name" value="PPI-2"/>
</dbReference>
<feature type="region of interest" description="Disordered" evidence="2">
    <location>
        <begin position="44"/>
        <end position="68"/>
    </location>
</feature>
<protein>
    <submittedName>
        <fullName evidence="3">Protein phosphatase inhibitor 2 (Trinotate prediction)</fullName>
    </submittedName>
</protein>
<dbReference type="PANTHER" id="PTHR12398:SF20">
    <property type="entry name" value="PROTEIN PHOSPHATASE 1 REGULATORY INHIBITOR SUBUNIT 2"/>
    <property type="match status" value="1"/>
</dbReference>
<feature type="region of interest" description="Disordered" evidence="2">
    <location>
        <begin position="1"/>
        <end position="23"/>
    </location>
</feature>
<comment type="similarity">
    <text evidence="1">Belongs to the protein phosphatase inhibitor 2 family.</text>
</comment>
<accession>A0A6B2G6G9</accession>
<dbReference type="GO" id="GO:0004864">
    <property type="term" value="F:protein phosphatase inhibitor activity"/>
    <property type="evidence" value="ECO:0007669"/>
    <property type="project" value="InterPro"/>
</dbReference>
<dbReference type="AlphaFoldDB" id="A0A6B2G6G9"/>
<dbReference type="EMBL" id="GHBR01004209">
    <property type="protein sequence ID" value="NDJ98016.1"/>
    <property type="molecule type" value="Transcribed_RNA"/>
</dbReference>
<sequence length="157" mass="18117">MTDKSRSPKGILKKGHHAPDKRGCGIQWDEENVAATFHPVDKDYGHIKINEPPTPYESGSDFDEDSLTPSPNVSFNAVSLSNKLEEVQRKITLINGDRADDEILLPENIGYKYLYNILEHKKEFEKKRKDHYNEFVNVKQARELIKHDLEEIETDPK</sequence>
<reference evidence="3" key="1">
    <citation type="submission" date="2018-11" db="EMBL/GenBank/DDBJ databases">
        <title>Myxobolus squamalis genome and transcriptome.</title>
        <authorList>
            <person name="Yahalomi D."/>
            <person name="Atkinson S.D."/>
            <person name="Neuhof M."/>
            <person name="Chang E.S."/>
            <person name="Philippe H."/>
            <person name="Cartwright P."/>
            <person name="Bartholomew J.L."/>
            <person name="Huchon D."/>
        </authorList>
    </citation>
    <scope>NUCLEOTIDE SEQUENCE</scope>
    <source>
        <strain evidence="3">71B08</strain>
        <tissue evidence="3">Whole</tissue>
    </source>
</reference>
<dbReference type="Pfam" id="PF04979">
    <property type="entry name" value="IPP-2"/>
    <property type="match status" value="1"/>
</dbReference>
<dbReference type="GO" id="GO:0009966">
    <property type="term" value="P:regulation of signal transduction"/>
    <property type="evidence" value="ECO:0007669"/>
    <property type="project" value="InterPro"/>
</dbReference>
<dbReference type="Gene3D" id="6.10.250.1050">
    <property type="match status" value="2"/>
</dbReference>
<dbReference type="PANTHER" id="PTHR12398">
    <property type="entry name" value="PROTEIN PHOSPHATASE INHIBITOR"/>
    <property type="match status" value="1"/>
</dbReference>
<name>A0A6B2G6G9_MYXSQ</name>
<evidence type="ECO:0000256" key="2">
    <source>
        <dbReference type="SAM" id="MobiDB-lite"/>
    </source>
</evidence>
<organism evidence="3">
    <name type="scientific">Myxobolus squamalis</name>
    <name type="common">Myxosporean</name>
    <dbReference type="NCBI Taxonomy" id="59785"/>
    <lineage>
        <taxon>Eukaryota</taxon>
        <taxon>Metazoa</taxon>
        <taxon>Cnidaria</taxon>
        <taxon>Myxozoa</taxon>
        <taxon>Myxosporea</taxon>
        <taxon>Bivalvulida</taxon>
        <taxon>Platysporina</taxon>
        <taxon>Myxobolidae</taxon>
        <taxon>Myxobolus</taxon>
    </lineage>
</organism>
<proteinExistence type="inferred from homology"/>
<evidence type="ECO:0000256" key="1">
    <source>
        <dbReference type="ARBA" id="ARBA00005472"/>
    </source>
</evidence>